<dbReference type="OrthoDB" id="5913021at2759"/>
<keyword evidence="1" id="KW-0472">Membrane</keyword>
<name>A0A811LD12_9BILA</name>
<proteinExistence type="inferred from homology"/>
<feature type="transmembrane region" description="Helical" evidence="1">
    <location>
        <begin position="139"/>
        <end position="155"/>
    </location>
</feature>
<gene>
    <name evidence="3" type="ORF">BOKJ2_LOCUS11645</name>
</gene>
<dbReference type="GO" id="GO:0016020">
    <property type="term" value="C:membrane"/>
    <property type="evidence" value="ECO:0007669"/>
    <property type="project" value="UniProtKB-SubCell"/>
</dbReference>
<dbReference type="InterPro" id="IPR004345">
    <property type="entry name" value="TB2_DP1_HVA22"/>
</dbReference>
<dbReference type="PANTHER" id="PTHR12300">
    <property type="entry name" value="HVA22-LIKE PROTEINS"/>
    <property type="match status" value="1"/>
</dbReference>
<evidence type="ECO:0000256" key="1">
    <source>
        <dbReference type="RuleBase" id="RU362006"/>
    </source>
</evidence>
<organism evidence="3 4">
    <name type="scientific">Bursaphelenchus okinawaensis</name>
    <dbReference type="NCBI Taxonomy" id="465554"/>
    <lineage>
        <taxon>Eukaryota</taxon>
        <taxon>Metazoa</taxon>
        <taxon>Ecdysozoa</taxon>
        <taxon>Nematoda</taxon>
        <taxon>Chromadorea</taxon>
        <taxon>Rhabditida</taxon>
        <taxon>Tylenchina</taxon>
        <taxon>Tylenchomorpha</taxon>
        <taxon>Aphelenchoidea</taxon>
        <taxon>Aphelenchoididae</taxon>
        <taxon>Bursaphelenchus</taxon>
    </lineage>
</organism>
<dbReference type="Pfam" id="PF03134">
    <property type="entry name" value="TB2_DP1_HVA22"/>
    <property type="match status" value="1"/>
</dbReference>
<keyword evidence="1" id="KW-1133">Transmembrane helix</keyword>
<keyword evidence="4" id="KW-1185">Reference proteome</keyword>
<dbReference type="AlphaFoldDB" id="A0A811LD12"/>
<evidence type="ECO:0000313" key="3">
    <source>
        <dbReference type="EMBL" id="CAD5225572.1"/>
    </source>
</evidence>
<comment type="subcellular location">
    <subcellularLocation>
        <location evidence="1">Membrane</location>
        <topology evidence="1">Multi-pass membrane protein</topology>
    </subcellularLocation>
</comment>
<dbReference type="PANTHER" id="PTHR12300:SF34">
    <property type="entry name" value="RECEPTOR EXPRESSION-ENHANCING PROTEIN"/>
    <property type="match status" value="1"/>
</dbReference>
<keyword evidence="1" id="KW-0812">Transmembrane</keyword>
<protein>
    <recommendedName>
        <fullName evidence="1">Receptor expression-enhancing protein</fullName>
    </recommendedName>
</protein>
<accession>A0A811LD12</accession>
<reference evidence="3" key="1">
    <citation type="submission" date="2020-09" db="EMBL/GenBank/DDBJ databases">
        <authorList>
            <person name="Kikuchi T."/>
        </authorList>
    </citation>
    <scope>NUCLEOTIDE SEQUENCE</scope>
    <source>
        <strain evidence="3">SH1</strain>
    </source>
</reference>
<feature type="transmembrane region" description="Helical" evidence="1">
    <location>
        <begin position="115"/>
        <end position="132"/>
    </location>
</feature>
<dbReference type="Proteomes" id="UP000783686">
    <property type="component" value="Unassembled WGS sequence"/>
</dbReference>
<feature type="transmembrane region" description="Helical" evidence="1">
    <location>
        <begin position="66"/>
        <end position="95"/>
    </location>
</feature>
<evidence type="ECO:0000313" key="4">
    <source>
        <dbReference type="Proteomes" id="UP000614601"/>
    </source>
</evidence>
<feature type="region of interest" description="Disordered" evidence="2">
    <location>
        <begin position="1"/>
        <end position="23"/>
    </location>
</feature>
<dbReference type="Proteomes" id="UP000614601">
    <property type="component" value="Unassembled WGS sequence"/>
</dbReference>
<evidence type="ECO:0000256" key="2">
    <source>
        <dbReference type="SAM" id="MobiDB-lite"/>
    </source>
</evidence>
<comment type="caution">
    <text evidence="3">The sequence shown here is derived from an EMBL/GenBank/DDBJ whole genome shotgun (WGS) entry which is preliminary data.</text>
</comment>
<comment type="similarity">
    <text evidence="1">Belongs to the DP1 family.</text>
</comment>
<dbReference type="EMBL" id="CAJFCW020000005">
    <property type="protein sequence ID" value="CAG9121086.1"/>
    <property type="molecule type" value="Genomic_DNA"/>
</dbReference>
<dbReference type="EMBL" id="CAJFDH010000005">
    <property type="protein sequence ID" value="CAD5225572.1"/>
    <property type="molecule type" value="Genomic_DNA"/>
</dbReference>
<sequence>MSKREAKPTTAEPPSVANGAPAGKVQSLTDIDAEIKKALYDTGKFPLITTVMGKVEEQTGVKREKFAYGVLGALGLYLIVGSLAQLVCNFIGFAYPAYASVYAIRSTQKDDDTQWLIYWTCFAAFSLVDFFAEKICSWFPIYWLVKALFLVWLSAPQTGGALKMYENVVDPAIKKVDEIYSKYAGKKE</sequence>